<dbReference type="InParanoid" id="A0A409Y5M6"/>
<sequence>MQTPLSTFFNALGEREEHSCLALAEQDSRIKPILPLLEIFSYHGNYNFPWEEFLSVFTLSDEDKSIRTRPLKYIEVTCEPESIEDQERPPSIEPDVLRKLLVLLVDIDYYFEGISEDGPFDLVARSLEKVEHGQHA</sequence>
<evidence type="ECO:0000313" key="1">
    <source>
        <dbReference type="EMBL" id="PPQ98325.1"/>
    </source>
</evidence>
<dbReference type="Proteomes" id="UP000284706">
    <property type="component" value="Unassembled WGS sequence"/>
</dbReference>
<gene>
    <name evidence="1" type="ORF">CVT26_013575</name>
</gene>
<proteinExistence type="predicted"/>
<name>A0A409Y5M6_9AGAR</name>
<reference evidence="1 2" key="1">
    <citation type="journal article" date="2018" name="Evol. Lett.">
        <title>Horizontal gene cluster transfer increased hallucinogenic mushroom diversity.</title>
        <authorList>
            <person name="Reynolds H.T."/>
            <person name="Vijayakumar V."/>
            <person name="Gluck-Thaler E."/>
            <person name="Korotkin H.B."/>
            <person name="Matheny P.B."/>
            <person name="Slot J.C."/>
        </authorList>
    </citation>
    <scope>NUCLEOTIDE SEQUENCE [LARGE SCALE GENOMIC DNA]</scope>
    <source>
        <strain evidence="1 2">SRW20</strain>
    </source>
</reference>
<keyword evidence="2" id="KW-1185">Reference proteome</keyword>
<organism evidence="1 2">
    <name type="scientific">Gymnopilus dilepis</name>
    <dbReference type="NCBI Taxonomy" id="231916"/>
    <lineage>
        <taxon>Eukaryota</taxon>
        <taxon>Fungi</taxon>
        <taxon>Dikarya</taxon>
        <taxon>Basidiomycota</taxon>
        <taxon>Agaricomycotina</taxon>
        <taxon>Agaricomycetes</taxon>
        <taxon>Agaricomycetidae</taxon>
        <taxon>Agaricales</taxon>
        <taxon>Agaricineae</taxon>
        <taxon>Hymenogastraceae</taxon>
        <taxon>Gymnopilus</taxon>
    </lineage>
</organism>
<dbReference type="EMBL" id="NHYE01001116">
    <property type="protein sequence ID" value="PPQ98325.1"/>
    <property type="molecule type" value="Genomic_DNA"/>
</dbReference>
<accession>A0A409Y5M6</accession>
<comment type="caution">
    <text evidence="1">The sequence shown here is derived from an EMBL/GenBank/DDBJ whole genome shotgun (WGS) entry which is preliminary data.</text>
</comment>
<dbReference type="AlphaFoldDB" id="A0A409Y5M6"/>
<evidence type="ECO:0000313" key="2">
    <source>
        <dbReference type="Proteomes" id="UP000284706"/>
    </source>
</evidence>
<protein>
    <submittedName>
        <fullName evidence="1">Uncharacterized protein</fullName>
    </submittedName>
</protein>